<reference evidence="1 2" key="1">
    <citation type="submission" date="2018-03" db="EMBL/GenBank/DDBJ databases">
        <title>Diversity of phytobeneficial traits revealed by whole-genome analysis of worldwide-isolated phenazine-producing Pseudomonas spp.</title>
        <authorList>
            <person name="Biessy A."/>
            <person name="Novinscak A."/>
            <person name="Blom J."/>
            <person name="Leger G."/>
            <person name="Thomashow L.S."/>
            <person name="Cazorla F.M."/>
            <person name="Josic D."/>
            <person name="Filion M."/>
        </authorList>
    </citation>
    <scope>NUCLEOTIDE SEQUENCE [LARGE SCALE GENOMIC DNA]</scope>
    <source>
        <strain evidence="1 2">B25</strain>
    </source>
</reference>
<dbReference type="RefSeq" id="WP_124319612.1">
    <property type="nucleotide sequence ID" value="NZ_CP027753.1"/>
</dbReference>
<sequence>MDRALIDRLFVGLSEGYATIGATFRNELGVTTIPFLCESQQFLALYQPISYDPETERAMREFIGRETGHSVSNSAYLMKFASAEQYLAGNDYAPITAQPGVRMTIRYRIPSMLASVTQVFLDEVSSADELYFVPGGTTDDVMRAYQLGLWYSRVADRICVTRLGLQTIHPNVGEGWYGYRKETVVGNATLEGGIHQEADEFAQSVVSAG</sequence>
<dbReference type="EMBL" id="CP027753">
    <property type="protein sequence ID" value="AZE47277.1"/>
    <property type="molecule type" value="Genomic_DNA"/>
</dbReference>
<organism evidence="1 2">
    <name type="scientific">Pseudomonas chlororaphis</name>
    <dbReference type="NCBI Taxonomy" id="587753"/>
    <lineage>
        <taxon>Bacteria</taxon>
        <taxon>Pseudomonadati</taxon>
        <taxon>Pseudomonadota</taxon>
        <taxon>Gammaproteobacteria</taxon>
        <taxon>Pseudomonadales</taxon>
        <taxon>Pseudomonadaceae</taxon>
        <taxon>Pseudomonas</taxon>
    </lineage>
</organism>
<proteinExistence type="predicted"/>
<protein>
    <submittedName>
        <fullName evidence="1">Uncharacterized protein</fullName>
    </submittedName>
</protein>
<evidence type="ECO:0000313" key="2">
    <source>
        <dbReference type="Proteomes" id="UP000268048"/>
    </source>
</evidence>
<evidence type="ECO:0000313" key="1">
    <source>
        <dbReference type="EMBL" id="AZE47277.1"/>
    </source>
</evidence>
<dbReference type="AlphaFoldDB" id="A0A3G7TJJ5"/>
<name>A0A3G7TJJ5_9PSED</name>
<accession>A0A3G7TJJ5</accession>
<dbReference type="Proteomes" id="UP000268048">
    <property type="component" value="Chromosome"/>
</dbReference>
<gene>
    <name evidence="1" type="ORF">C4K04_1587</name>
</gene>